<evidence type="ECO:0000313" key="6">
    <source>
        <dbReference type="EMBL" id="KAF6024923.1"/>
    </source>
</evidence>
<dbReference type="GO" id="GO:0070212">
    <property type="term" value="P:protein poly-ADP-ribosylation"/>
    <property type="evidence" value="ECO:0007669"/>
    <property type="project" value="TreeGrafter"/>
</dbReference>
<evidence type="ECO:0000256" key="4">
    <source>
        <dbReference type="ARBA" id="ARBA00023027"/>
    </source>
</evidence>
<comment type="caution">
    <text evidence="6">The sequence shown here is derived from an EMBL/GenBank/DDBJ whole genome shotgun (WGS) entry which is preliminary data.</text>
</comment>
<evidence type="ECO:0000313" key="7">
    <source>
        <dbReference type="Proteomes" id="UP000593567"/>
    </source>
</evidence>
<evidence type="ECO:0000256" key="5">
    <source>
        <dbReference type="ARBA" id="ARBA00023242"/>
    </source>
</evidence>
<dbReference type="SUPFAM" id="SSF56399">
    <property type="entry name" value="ADP-ribosylation"/>
    <property type="match status" value="1"/>
</dbReference>
<dbReference type="GO" id="GO:0005737">
    <property type="term" value="C:cytoplasm"/>
    <property type="evidence" value="ECO:0007669"/>
    <property type="project" value="TreeGrafter"/>
</dbReference>
<keyword evidence="4" id="KW-0520">NAD</keyword>
<dbReference type="GO" id="GO:0005634">
    <property type="term" value="C:nucleus"/>
    <property type="evidence" value="ECO:0007669"/>
    <property type="project" value="UniProtKB-SubCell"/>
</dbReference>
<name>A0A7J7JGI2_BUGNE</name>
<protein>
    <submittedName>
        <fullName evidence="6">PARP15</fullName>
    </submittedName>
</protein>
<dbReference type="Gene3D" id="3.90.228.10">
    <property type="match status" value="1"/>
</dbReference>
<accession>A0A7J7JGI2</accession>
<dbReference type="PANTHER" id="PTHR14453:SF67">
    <property type="entry name" value="POLY [ADP-RIBOSE] POLYMERASE"/>
    <property type="match status" value="1"/>
</dbReference>
<sequence length="778" mass="88224">MEKWITCGAARATIKEVRHLADNQVVCKTPKSDMYVCCLQTIYSEATDELQKQDLEAEWEFQGSELTVTGRDLQSVYKAVTVLEDFVAEFSFTVTCCQSKGHSVDWLMHAHQMFPSLQCSVTEDETHIAVKSADVEDLLTQIELLCRKTALCPMFSAVVIMQEYQRRLLANNLISLQKTFFNSSNSTKVTGNSFDASFKNNSCHLSSVSLHFLYAAVRSVVGFIKQKKFTSCIEPQEVCQSKWCLSISCLNKLLTIDRNTGTVSNIQLHSQSEVMNLPVREEDLQSDSDWLFNHAQLLCLFRSAINKIFFHVDDKTVEYLKLLELKLTYKGWYLYKYHYYSCMLLDKLPQMKSKQHCLQPHDDWQTESFTSSIKTHITGFLSKVQSSRRVAIMVPMVGELWTSGVEVAEAVIGAALSFLSGTADHQIQQLILIIPSIFIEFHQACIGISKKVKAGGDNSSQEVRIEINGLSQEAVEEAKQSFLKEMDKVMMIADWSSSSLRGAISNLDLCKVAELNELAQSHSVVCDINVLETNIMLKGLRSDVECLRDKIDCFLISRLPVSPELPYIWGSNEHFHEIVLSPTTSEYKELIQKTGLSEQDGFLKCSTVDLKLVEMVRIQNRHLYIQFKAYRDRVSRECKEMSFDESVIESELWHGTTAAAGAAICGTEFNRTFADGDNKEGTHFAPDFTRAYHYLQSKVTRRKDKLVYMILAKVVIGRQCVSKQDDIRWPGVSRLQCHSSRDSLVNPTSHTVFHDAAAYPAYVIKGYMKTITDPDRLQ</sequence>
<keyword evidence="5" id="KW-0539">Nucleus</keyword>
<dbReference type="GO" id="GO:0003950">
    <property type="term" value="F:NAD+ poly-ADP-ribosyltransferase activity"/>
    <property type="evidence" value="ECO:0007669"/>
    <property type="project" value="TreeGrafter"/>
</dbReference>
<keyword evidence="2" id="KW-0328">Glycosyltransferase</keyword>
<evidence type="ECO:0000256" key="2">
    <source>
        <dbReference type="ARBA" id="ARBA00022676"/>
    </source>
</evidence>
<dbReference type="InterPro" id="IPR052056">
    <property type="entry name" value="Mono-ARTD/PARP"/>
</dbReference>
<reference evidence="6" key="1">
    <citation type="submission" date="2020-06" db="EMBL/GenBank/DDBJ databases">
        <title>Draft genome of Bugula neritina, a colonial animal packing powerful symbionts and potential medicines.</title>
        <authorList>
            <person name="Rayko M."/>
        </authorList>
    </citation>
    <scope>NUCLEOTIDE SEQUENCE [LARGE SCALE GENOMIC DNA]</scope>
    <source>
        <strain evidence="6">Kwan_BN1</strain>
    </source>
</reference>
<dbReference type="GO" id="GO:0010629">
    <property type="term" value="P:negative regulation of gene expression"/>
    <property type="evidence" value="ECO:0007669"/>
    <property type="project" value="TreeGrafter"/>
</dbReference>
<keyword evidence="7" id="KW-1185">Reference proteome</keyword>
<organism evidence="6 7">
    <name type="scientific">Bugula neritina</name>
    <name type="common">Brown bryozoan</name>
    <name type="synonym">Sertularia neritina</name>
    <dbReference type="NCBI Taxonomy" id="10212"/>
    <lineage>
        <taxon>Eukaryota</taxon>
        <taxon>Metazoa</taxon>
        <taxon>Spiralia</taxon>
        <taxon>Lophotrochozoa</taxon>
        <taxon>Bryozoa</taxon>
        <taxon>Gymnolaemata</taxon>
        <taxon>Cheilostomatida</taxon>
        <taxon>Flustrina</taxon>
        <taxon>Buguloidea</taxon>
        <taxon>Bugulidae</taxon>
        <taxon>Bugula</taxon>
    </lineage>
</organism>
<dbReference type="GO" id="GO:1990404">
    <property type="term" value="F:NAD+-protein mono-ADP-ribosyltransferase activity"/>
    <property type="evidence" value="ECO:0007669"/>
    <property type="project" value="TreeGrafter"/>
</dbReference>
<evidence type="ECO:0000256" key="1">
    <source>
        <dbReference type="ARBA" id="ARBA00004123"/>
    </source>
</evidence>
<keyword evidence="3" id="KW-0808">Transferase</keyword>
<comment type="subcellular location">
    <subcellularLocation>
        <location evidence="1">Nucleus</location>
    </subcellularLocation>
</comment>
<dbReference type="AlphaFoldDB" id="A0A7J7JGI2"/>
<dbReference type="OrthoDB" id="6133115at2759"/>
<evidence type="ECO:0000256" key="3">
    <source>
        <dbReference type="ARBA" id="ARBA00022679"/>
    </source>
</evidence>
<dbReference type="PANTHER" id="PTHR14453">
    <property type="entry name" value="PARP/ZINC FINGER CCCH TYPE DOMAIN CONTAINING PROTEIN"/>
    <property type="match status" value="1"/>
</dbReference>
<gene>
    <name evidence="6" type="ORF">EB796_016760</name>
</gene>
<dbReference type="Proteomes" id="UP000593567">
    <property type="component" value="Unassembled WGS sequence"/>
</dbReference>
<dbReference type="EMBL" id="VXIV02002513">
    <property type="protein sequence ID" value="KAF6024923.1"/>
    <property type="molecule type" value="Genomic_DNA"/>
</dbReference>
<proteinExistence type="predicted"/>
<dbReference type="GO" id="GO:0003714">
    <property type="term" value="F:transcription corepressor activity"/>
    <property type="evidence" value="ECO:0007669"/>
    <property type="project" value="TreeGrafter"/>
</dbReference>